<keyword evidence="6" id="KW-1278">Translocase</keyword>
<keyword evidence="6" id="KW-0472">Membrane</keyword>
<gene>
    <name evidence="6" type="primary">rnfG</name>
    <name evidence="8" type="ordered locus">Ilyop_0020</name>
</gene>
<keyword evidence="6" id="KW-1003">Cell membrane</keyword>
<dbReference type="GO" id="GO:0005886">
    <property type="term" value="C:plasma membrane"/>
    <property type="evidence" value="ECO:0007669"/>
    <property type="project" value="UniProtKB-SubCell"/>
</dbReference>
<evidence type="ECO:0000256" key="3">
    <source>
        <dbReference type="ARBA" id="ARBA00022630"/>
    </source>
</evidence>
<dbReference type="STRING" id="572544.Ilyop_0020"/>
<accession>E3H651</accession>
<dbReference type="GO" id="GO:0010181">
    <property type="term" value="F:FMN binding"/>
    <property type="evidence" value="ECO:0007669"/>
    <property type="project" value="InterPro"/>
</dbReference>
<protein>
    <recommendedName>
        <fullName evidence="6">Ion-translocating oxidoreductase complex subunit G</fullName>
        <ecNumber evidence="6">7.-.-.-</ecNumber>
    </recommendedName>
    <alternativeName>
        <fullName evidence="6">Rnf electron transport complex subunit G</fullName>
    </alternativeName>
</protein>
<comment type="function">
    <text evidence="6">Part of a membrane-bound complex that couples electron transfer with translocation of ions across the membrane.</text>
</comment>
<evidence type="ECO:0000256" key="2">
    <source>
        <dbReference type="ARBA" id="ARBA00022553"/>
    </source>
</evidence>
<name>E3H651_ILYPC</name>
<dbReference type="PANTHER" id="PTHR36118:SF1">
    <property type="entry name" value="ION-TRANSLOCATING OXIDOREDUCTASE COMPLEX SUBUNIT G"/>
    <property type="match status" value="1"/>
</dbReference>
<dbReference type="InterPro" id="IPR010209">
    <property type="entry name" value="Ion_transpt_RnfG/RsxG"/>
</dbReference>
<feature type="domain" description="FMN-binding" evidence="7">
    <location>
        <begin position="89"/>
        <end position="170"/>
    </location>
</feature>
<comment type="cofactor">
    <cofactor evidence="6">
        <name>FMN</name>
        <dbReference type="ChEBI" id="CHEBI:58210"/>
    </cofactor>
</comment>
<comment type="subunit">
    <text evidence="6">The complex is composed of six subunits: RnfA, RnfB, RnfC, RnfD, RnfE and RnfG.</text>
</comment>
<evidence type="ECO:0000256" key="5">
    <source>
        <dbReference type="ARBA" id="ARBA00022982"/>
    </source>
</evidence>
<comment type="similarity">
    <text evidence="6">Belongs to the RnfG family.</text>
</comment>
<dbReference type="NCBIfam" id="TIGR01947">
    <property type="entry name" value="rnfG"/>
    <property type="match status" value="1"/>
</dbReference>
<dbReference type="PANTHER" id="PTHR36118">
    <property type="entry name" value="ION-TRANSLOCATING OXIDOREDUCTASE COMPLEX SUBUNIT G"/>
    <property type="match status" value="1"/>
</dbReference>
<evidence type="ECO:0000256" key="4">
    <source>
        <dbReference type="ARBA" id="ARBA00022643"/>
    </source>
</evidence>
<evidence type="ECO:0000259" key="7">
    <source>
        <dbReference type="SMART" id="SM00900"/>
    </source>
</evidence>
<dbReference type="AlphaFoldDB" id="E3H651"/>
<keyword evidence="5 6" id="KW-0249">Electron transport</keyword>
<evidence type="ECO:0000313" key="9">
    <source>
        <dbReference type="Proteomes" id="UP000006875"/>
    </source>
</evidence>
<reference evidence="8 9" key="1">
    <citation type="journal article" date="2010" name="Stand. Genomic Sci.">
        <title>Complete genome sequence of Ilyobacter polytropus type strain (CuHbu1).</title>
        <authorList>
            <person name="Sikorski J."/>
            <person name="Chertkov O."/>
            <person name="Lapidus A."/>
            <person name="Nolan M."/>
            <person name="Lucas S."/>
            <person name="Del Rio T.G."/>
            <person name="Tice H."/>
            <person name="Cheng J.F."/>
            <person name="Tapia R."/>
            <person name="Han C."/>
            <person name="Goodwin L."/>
            <person name="Pitluck S."/>
            <person name="Liolios K."/>
            <person name="Ivanova N."/>
            <person name="Mavromatis K."/>
            <person name="Mikhailova N."/>
            <person name="Pati A."/>
            <person name="Chen A."/>
            <person name="Palaniappan K."/>
            <person name="Land M."/>
            <person name="Hauser L."/>
            <person name="Chang Y.J."/>
            <person name="Jeffries C.D."/>
            <person name="Brambilla E."/>
            <person name="Yasawong M."/>
            <person name="Rohde M."/>
            <person name="Pukall R."/>
            <person name="Spring S."/>
            <person name="Goker M."/>
            <person name="Woyke T."/>
            <person name="Bristow J."/>
            <person name="Eisen J.A."/>
            <person name="Markowitz V."/>
            <person name="Hugenholtz P."/>
            <person name="Kyrpides N.C."/>
            <person name="Klenk H.P."/>
        </authorList>
    </citation>
    <scope>NUCLEOTIDE SEQUENCE [LARGE SCALE GENOMIC DNA]</scope>
    <source>
        <strain evidence="9">ATCC 51220 / DSM 2926 / LMG 16218 / CuHBu1</strain>
    </source>
</reference>
<keyword evidence="6" id="KW-1133">Transmembrane helix</keyword>
<dbReference type="Proteomes" id="UP000006875">
    <property type="component" value="Chromosome"/>
</dbReference>
<keyword evidence="6" id="KW-0997">Cell inner membrane</keyword>
<keyword evidence="2 6" id="KW-0597">Phosphoprotein</keyword>
<dbReference type="GO" id="GO:0009055">
    <property type="term" value="F:electron transfer activity"/>
    <property type="evidence" value="ECO:0007669"/>
    <property type="project" value="InterPro"/>
</dbReference>
<keyword evidence="6" id="KW-0812">Transmembrane</keyword>
<dbReference type="GO" id="GO:0022900">
    <property type="term" value="P:electron transport chain"/>
    <property type="evidence" value="ECO:0007669"/>
    <property type="project" value="UniProtKB-UniRule"/>
</dbReference>
<dbReference type="Pfam" id="PF04205">
    <property type="entry name" value="FMN_bind"/>
    <property type="match status" value="1"/>
</dbReference>
<dbReference type="PIRSF" id="PIRSF006091">
    <property type="entry name" value="E_trnsport_RnfG"/>
    <property type="match status" value="1"/>
</dbReference>
<dbReference type="EC" id="7.-.-.-" evidence="6"/>
<dbReference type="eggNOG" id="COG4659">
    <property type="taxonomic scope" value="Bacteria"/>
</dbReference>
<keyword evidence="9" id="KW-1185">Reference proteome</keyword>
<comment type="subcellular location">
    <subcellularLocation>
        <location evidence="6">Cell inner membrane</location>
        <topology evidence="6">Single-pass membrane protein</topology>
    </subcellularLocation>
</comment>
<dbReference type="EMBL" id="CP002281">
    <property type="protein sequence ID" value="ADO81810.1"/>
    <property type="molecule type" value="Genomic_DNA"/>
</dbReference>
<dbReference type="SMART" id="SM00900">
    <property type="entry name" value="FMN_bind"/>
    <property type="match status" value="1"/>
</dbReference>
<keyword evidence="3 6" id="KW-0285">Flavoprotein</keyword>
<sequence>MNRFIHYGLVLLSIAAISAGILASVNNMTKDVIAANAKKAVNEARIKVLPGAVSFNEEEKKSVEGLDYVPGYSDGGEVVGYVVTVAQPGYAANINFVLGFGSEGDIKGLNIIGHQETPGLGSKVSDPDWQSHWIGKKLGYEFNKSTDAFAGATISPQAVYTGMMRALSTYETEVKN</sequence>
<keyword evidence="4 6" id="KW-0288">FMN</keyword>
<proteinExistence type="inferred from homology"/>
<dbReference type="HAMAP" id="MF_00479">
    <property type="entry name" value="RsxG_RnfG"/>
    <property type="match status" value="1"/>
</dbReference>
<keyword evidence="1 6" id="KW-0813">Transport</keyword>
<dbReference type="KEGG" id="ipo:Ilyop_0020"/>
<organism evidence="8 9">
    <name type="scientific">Ilyobacter polytropus (strain ATCC 51220 / DSM 2926 / LMG 16218 / CuHBu1)</name>
    <dbReference type="NCBI Taxonomy" id="572544"/>
    <lineage>
        <taxon>Bacteria</taxon>
        <taxon>Fusobacteriati</taxon>
        <taxon>Fusobacteriota</taxon>
        <taxon>Fusobacteriia</taxon>
        <taxon>Fusobacteriales</taxon>
        <taxon>Fusobacteriaceae</taxon>
        <taxon>Ilyobacter</taxon>
    </lineage>
</organism>
<dbReference type="HOGENOM" id="CLU_077882_2_2_0"/>
<dbReference type="InterPro" id="IPR007329">
    <property type="entry name" value="FMN-bd"/>
</dbReference>
<evidence type="ECO:0000313" key="8">
    <source>
        <dbReference type="EMBL" id="ADO81810.1"/>
    </source>
</evidence>
<feature type="modified residue" description="FMN phosphoryl threonine" evidence="6">
    <location>
        <position position="153"/>
    </location>
</feature>
<evidence type="ECO:0000256" key="1">
    <source>
        <dbReference type="ARBA" id="ARBA00022448"/>
    </source>
</evidence>
<evidence type="ECO:0000256" key="6">
    <source>
        <dbReference type="HAMAP-Rule" id="MF_00479"/>
    </source>
</evidence>